<keyword evidence="2" id="KW-0472">Membrane</keyword>
<evidence type="ECO:0000256" key="2">
    <source>
        <dbReference type="SAM" id="Phobius"/>
    </source>
</evidence>
<organism evidence="3 4">
    <name type="scientific">Geodermatophilus africanus</name>
    <dbReference type="NCBI Taxonomy" id="1137993"/>
    <lineage>
        <taxon>Bacteria</taxon>
        <taxon>Bacillati</taxon>
        <taxon>Actinomycetota</taxon>
        <taxon>Actinomycetes</taxon>
        <taxon>Geodermatophilales</taxon>
        <taxon>Geodermatophilaceae</taxon>
        <taxon>Geodermatophilus</taxon>
    </lineage>
</organism>
<gene>
    <name evidence="3" type="ORF">SAMN05660209_02277</name>
</gene>
<evidence type="ECO:0000256" key="1">
    <source>
        <dbReference type="SAM" id="MobiDB-lite"/>
    </source>
</evidence>
<dbReference type="AlphaFoldDB" id="A0A1H3HX77"/>
<name>A0A1H3HX77_9ACTN</name>
<accession>A0A1H3HX77</accession>
<evidence type="ECO:0000313" key="3">
    <source>
        <dbReference type="EMBL" id="SDY19438.1"/>
    </source>
</evidence>
<dbReference type="OrthoDB" id="3638805at2"/>
<feature type="region of interest" description="Disordered" evidence="1">
    <location>
        <begin position="51"/>
        <end position="194"/>
    </location>
</feature>
<proteinExistence type="predicted"/>
<keyword evidence="2" id="KW-1133">Transmembrane helix</keyword>
<reference evidence="4" key="1">
    <citation type="submission" date="2016-10" db="EMBL/GenBank/DDBJ databases">
        <authorList>
            <person name="Varghese N."/>
            <person name="Submissions S."/>
        </authorList>
    </citation>
    <scope>NUCLEOTIDE SEQUENCE [LARGE SCALE GENOMIC DNA]</scope>
    <source>
        <strain evidence="4">DSM 45422</strain>
    </source>
</reference>
<evidence type="ECO:0000313" key="4">
    <source>
        <dbReference type="Proteomes" id="UP000198921"/>
    </source>
</evidence>
<dbReference type="EMBL" id="FNOT01000005">
    <property type="protein sequence ID" value="SDY19438.1"/>
    <property type="molecule type" value="Genomic_DNA"/>
</dbReference>
<feature type="compositionally biased region" description="Low complexity" evidence="1">
    <location>
        <begin position="66"/>
        <end position="80"/>
    </location>
</feature>
<feature type="compositionally biased region" description="Basic and acidic residues" evidence="1">
    <location>
        <begin position="51"/>
        <end position="60"/>
    </location>
</feature>
<keyword evidence="4" id="KW-1185">Reference proteome</keyword>
<sequence length="272" mass="27635">MILAAGLLVLLGLGSFVGGVVTGTTGLYWACVAACGVAAVVLVVARLRMRREAGDSDRRTSGAGVRAHPAGSRAPGAGRTAPPPATVPGPETAAPRTPGPPREPAGATAVRGTGPAAQPQPEPDSEPAPVASRPDEPAAAPAEEPLPAAEPAPAVPLGSAAGNGRPGEDTPGRRGAHEPREVLADPATGEPGEEDVEVTDLLLVVDLADEVLVVDEHPRYHLPGCPYLEGQEGIGLPMVEARADGFTPCATCRPVRHLADTERSRRQAARGN</sequence>
<dbReference type="RefSeq" id="WP_091155534.1">
    <property type="nucleotide sequence ID" value="NZ_FNOT01000005.1"/>
</dbReference>
<dbReference type="STRING" id="1137993.SAMN05660209_02277"/>
<keyword evidence="2" id="KW-0812">Transmembrane</keyword>
<feature type="transmembrane region" description="Helical" evidence="2">
    <location>
        <begin position="27"/>
        <end position="49"/>
    </location>
</feature>
<feature type="compositionally biased region" description="Basic and acidic residues" evidence="1">
    <location>
        <begin position="166"/>
        <end position="183"/>
    </location>
</feature>
<feature type="compositionally biased region" description="Low complexity" evidence="1">
    <location>
        <begin position="137"/>
        <end position="147"/>
    </location>
</feature>
<protein>
    <submittedName>
        <fullName evidence="3">Uncharacterized protein</fullName>
    </submittedName>
</protein>
<dbReference type="Proteomes" id="UP000198921">
    <property type="component" value="Unassembled WGS sequence"/>
</dbReference>